<evidence type="ECO:0000256" key="1">
    <source>
        <dbReference type="SAM" id="MobiDB-lite"/>
    </source>
</evidence>
<organism evidence="2">
    <name type="scientific">Amphimedon queenslandica</name>
    <name type="common">Sponge</name>
    <dbReference type="NCBI Taxonomy" id="400682"/>
    <lineage>
        <taxon>Eukaryota</taxon>
        <taxon>Metazoa</taxon>
        <taxon>Porifera</taxon>
        <taxon>Demospongiae</taxon>
        <taxon>Heteroscleromorpha</taxon>
        <taxon>Haplosclerida</taxon>
        <taxon>Niphatidae</taxon>
        <taxon>Amphimedon</taxon>
    </lineage>
</organism>
<dbReference type="EnsemblMetazoa" id="Aqu2.1.13770_001">
    <property type="protein sequence ID" value="Aqu2.1.13770_001"/>
    <property type="gene ID" value="Aqu2.1.13770"/>
</dbReference>
<dbReference type="Pfam" id="PF00071">
    <property type="entry name" value="Ras"/>
    <property type="match status" value="1"/>
</dbReference>
<dbReference type="InterPro" id="IPR027417">
    <property type="entry name" value="P-loop_NTPase"/>
</dbReference>
<dbReference type="InParanoid" id="A0A1X7TH37"/>
<dbReference type="InterPro" id="IPR001806">
    <property type="entry name" value="Small_GTPase"/>
</dbReference>
<feature type="region of interest" description="Disordered" evidence="1">
    <location>
        <begin position="77"/>
        <end position="107"/>
    </location>
</feature>
<dbReference type="OrthoDB" id="5962960at2759"/>
<dbReference type="GO" id="GO:0003924">
    <property type="term" value="F:GTPase activity"/>
    <property type="evidence" value="ECO:0007669"/>
    <property type="project" value="InterPro"/>
</dbReference>
<accession>A0A1X7TH37</accession>
<name>A0A1X7TH37_AMPQE</name>
<dbReference type="GO" id="GO:0005525">
    <property type="term" value="F:GTP binding"/>
    <property type="evidence" value="ECO:0007669"/>
    <property type="project" value="InterPro"/>
</dbReference>
<dbReference type="SUPFAM" id="SSF52540">
    <property type="entry name" value="P-loop containing nucleoside triphosphate hydrolases"/>
    <property type="match status" value="1"/>
</dbReference>
<protein>
    <submittedName>
        <fullName evidence="2">Uncharacterized protein</fullName>
    </submittedName>
</protein>
<dbReference type="AlphaFoldDB" id="A0A1X7TH37"/>
<proteinExistence type="predicted"/>
<dbReference type="Gene3D" id="3.40.50.300">
    <property type="entry name" value="P-loop containing nucleotide triphosphate hydrolases"/>
    <property type="match status" value="1"/>
</dbReference>
<evidence type="ECO:0000313" key="2">
    <source>
        <dbReference type="EnsemblMetazoa" id="Aqu2.1.13770_001"/>
    </source>
</evidence>
<sequence length="378" mass="43483">MKKINHDHNKEKEIQAMANKIRAKKDFYDKEVAEKEVNVAYSRIMLLGSAGVGKTCFTRSLMKEKYQRDTDSTIISDVKSVRPIDMSPAEQQDDVNTTTKSPSDEPHYKLQLKSHDRSVQFKSHMLSENKKWKQVDENDEIDEVAYLISAVYDEDSGSEDLRTAVAALLLYKIESPFCPSDFSDQKIYREEVDSFLAKAIKRAQEIEPVPIQDIKPQPFMHIWDCGGQAVFLEILPAFLSSRTMFFLLFNAAKSLDEKWKNIRTYSNDPMLHLLYEWKIGGGCREDLIEALKCADLHQLADQVKVSDYRPASRRPSVVNVRQPTNEQCSDFERSQEIEAKINSLIFEIAEAQVKNTRDSDQLTDSYINQRHQEIPEAS</sequence>
<reference evidence="2" key="1">
    <citation type="submission" date="2017-05" db="UniProtKB">
        <authorList>
            <consortium name="EnsemblMetazoa"/>
        </authorList>
    </citation>
    <scope>IDENTIFICATION</scope>
</reference>